<dbReference type="Pfam" id="PF00090">
    <property type="entry name" value="TSP_1"/>
    <property type="match status" value="1"/>
</dbReference>
<evidence type="ECO:0000256" key="5">
    <source>
        <dbReference type="ARBA" id="ARBA00023157"/>
    </source>
</evidence>
<evidence type="ECO:0000256" key="2">
    <source>
        <dbReference type="ARBA" id="ARBA00022525"/>
    </source>
</evidence>
<dbReference type="PRINTS" id="PR01705">
    <property type="entry name" value="TSP1REPEAT"/>
</dbReference>
<dbReference type="Gene3D" id="2.20.100.10">
    <property type="entry name" value="Thrombospondin type-1 (TSP1) repeat"/>
    <property type="match status" value="1"/>
</dbReference>
<evidence type="ECO:0000256" key="1">
    <source>
        <dbReference type="ARBA" id="ARBA00004613"/>
    </source>
</evidence>
<comment type="caution">
    <text evidence="6">The sequence shown here is derived from an EMBL/GenBank/DDBJ whole genome shotgun (WGS) entry which is preliminary data.</text>
</comment>
<evidence type="ECO:0000256" key="3">
    <source>
        <dbReference type="ARBA" id="ARBA00022729"/>
    </source>
</evidence>
<dbReference type="Proteomes" id="UP000828390">
    <property type="component" value="Unassembled WGS sequence"/>
</dbReference>
<organism evidence="6 7">
    <name type="scientific">Dreissena polymorpha</name>
    <name type="common">Zebra mussel</name>
    <name type="synonym">Mytilus polymorpha</name>
    <dbReference type="NCBI Taxonomy" id="45954"/>
    <lineage>
        <taxon>Eukaryota</taxon>
        <taxon>Metazoa</taxon>
        <taxon>Spiralia</taxon>
        <taxon>Lophotrochozoa</taxon>
        <taxon>Mollusca</taxon>
        <taxon>Bivalvia</taxon>
        <taxon>Autobranchia</taxon>
        <taxon>Heteroconchia</taxon>
        <taxon>Euheterodonta</taxon>
        <taxon>Imparidentia</taxon>
        <taxon>Neoheterodontei</taxon>
        <taxon>Myida</taxon>
        <taxon>Dreissenoidea</taxon>
        <taxon>Dreissenidae</taxon>
        <taxon>Dreissena</taxon>
    </lineage>
</organism>
<dbReference type="InterPro" id="IPR052065">
    <property type="entry name" value="Compl_asym_regulator"/>
</dbReference>
<proteinExistence type="predicted"/>
<comment type="subcellular location">
    <subcellularLocation>
        <location evidence="1">Secreted</location>
    </subcellularLocation>
</comment>
<reference evidence="6" key="2">
    <citation type="submission" date="2020-11" db="EMBL/GenBank/DDBJ databases">
        <authorList>
            <person name="McCartney M.A."/>
            <person name="Auch B."/>
            <person name="Kono T."/>
            <person name="Mallez S."/>
            <person name="Becker A."/>
            <person name="Gohl D.M."/>
            <person name="Silverstein K.A.T."/>
            <person name="Koren S."/>
            <person name="Bechman K.B."/>
            <person name="Herman A."/>
            <person name="Abrahante J.E."/>
            <person name="Garbe J."/>
        </authorList>
    </citation>
    <scope>NUCLEOTIDE SEQUENCE</scope>
    <source>
        <strain evidence="6">Duluth1</strain>
        <tissue evidence="6">Whole animal</tissue>
    </source>
</reference>
<dbReference type="InterPro" id="IPR000884">
    <property type="entry name" value="TSP1_rpt"/>
</dbReference>
<sequence length="72" mass="7920">MPLNFVHFYEIPDGSWSVWAQWEECSVTCDLGYKQRNRSCDNHAPQGSGQDCQGSGRQFGACFAGACRSAIG</sequence>
<evidence type="ECO:0000313" key="7">
    <source>
        <dbReference type="Proteomes" id="UP000828390"/>
    </source>
</evidence>
<dbReference type="PANTHER" id="PTHR22906:SF43">
    <property type="entry name" value="PROPERDIN"/>
    <property type="match status" value="1"/>
</dbReference>
<dbReference type="InterPro" id="IPR036383">
    <property type="entry name" value="TSP1_rpt_sf"/>
</dbReference>
<protein>
    <submittedName>
        <fullName evidence="6">Uncharacterized protein</fullName>
    </submittedName>
</protein>
<gene>
    <name evidence="6" type="ORF">DPMN_165292</name>
</gene>
<dbReference type="PANTHER" id="PTHR22906">
    <property type="entry name" value="PROPERDIN"/>
    <property type="match status" value="1"/>
</dbReference>
<keyword evidence="4" id="KW-0677">Repeat</keyword>
<dbReference type="SUPFAM" id="SSF82895">
    <property type="entry name" value="TSP-1 type 1 repeat"/>
    <property type="match status" value="1"/>
</dbReference>
<reference evidence="6" key="1">
    <citation type="journal article" date="2019" name="bioRxiv">
        <title>The Genome of the Zebra Mussel, Dreissena polymorpha: A Resource for Invasive Species Research.</title>
        <authorList>
            <person name="McCartney M.A."/>
            <person name="Auch B."/>
            <person name="Kono T."/>
            <person name="Mallez S."/>
            <person name="Zhang Y."/>
            <person name="Obille A."/>
            <person name="Becker A."/>
            <person name="Abrahante J.E."/>
            <person name="Garbe J."/>
            <person name="Badalamenti J.P."/>
            <person name="Herman A."/>
            <person name="Mangelson H."/>
            <person name="Liachko I."/>
            <person name="Sullivan S."/>
            <person name="Sone E.D."/>
            <person name="Koren S."/>
            <person name="Silverstein K.A.T."/>
            <person name="Beckman K.B."/>
            <person name="Gohl D.M."/>
        </authorList>
    </citation>
    <scope>NUCLEOTIDE SEQUENCE</scope>
    <source>
        <strain evidence="6">Duluth1</strain>
        <tissue evidence="6">Whole animal</tissue>
    </source>
</reference>
<dbReference type="SMART" id="SM00209">
    <property type="entry name" value="TSP1"/>
    <property type="match status" value="1"/>
</dbReference>
<evidence type="ECO:0000256" key="4">
    <source>
        <dbReference type="ARBA" id="ARBA00022737"/>
    </source>
</evidence>
<keyword evidence="7" id="KW-1185">Reference proteome</keyword>
<dbReference type="EMBL" id="JAIWYP010000008">
    <property type="protein sequence ID" value="KAH3787172.1"/>
    <property type="molecule type" value="Genomic_DNA"/>
</dbReference>
<keyword evidence="5" id="KW-1015">Disulfide bond</keyword>
<accession>A0A9D4F0C0</accession>
<keyword evidence="3" id="KW-0732">Signal</keyword>
<evidence type="ECO:0000313" key="6">
    <source>
        <dbReference type="EMBL" id="KAH3787172.1"/>
    </source>
</evidence>
<dbReference type="AlphaFoldDB" id="A0A9D4F0C0"/>
<keyword evidence="2" id="KW-0964">Secreted</keyword>
<name>A0A9D4F0C0_DREPO</name>
<dbReference type="PROSITE" id="PS50092">
    <property type="entry name" value="TSP1"/>
    <property type="match status" value="1"/>
</dbReference>
<dbReference type="FunFam" id="2.20.100.10:FF:000001">
    <property type="entry name" value="semaphorin-5A isoform X1"/>
    <property type="match status" value="1"/>
</dbReference>